<evidence type="ECO:0000313" key="2">
    <source>
        <dbReference type="Proteomes" id="UP000770717"/>
    </source>
</evidence>
<dbReference type="EMBL" id="WNTK01000006">
    <property type="protein sequence ID" value="KAG9482130.1"/>
    <property type="molecule type" value="Genomic_DNA"/>
</dbReference>
<sequence>MCIYCLITQVSLSSVRLFHMKKHKMFEVEEVVAELYYIVCKEMFGLIPVNGELLLELSDLGSTPALDLRSLGRVEKKRCGVACILYSTL</sequence>
<gene>
    <name evidence="1" type="ORF">GDO78_011039</name>
</gene>
<accession>A0A8J6F8C3</accession>
<organism evidence="1 2">
    <name type="scientific">Eleutherodactylus coqui</name>
    <name type="common">Puerto Rican coqui</name>
    <dbReference type="NCBI Taxonomy" id="57060"/>
    <lineage>
        <taxon>Eukaryota</taxon>
        <taxon>Metazoa</taxon>
        <taxon>Chordata</taxon>
        <taxon>Craniata</taxon>
        <taxon>Vertebrata</taxon>
        <taxon>Euteleostomi</taxon>
        <taxon>Amphibia</taxon>
        <taxon>Batrachia</taxon>
        <taxon>Anura</taxon>
        <taxon>Neobatrachia</taxon>
        <taxon>Hyloidea</taxon>
        <taxon>Eleutherodactylidae</taxon>
        <taxon>Eleutherodactylinae</taxon>
        <taxon>Eleutherodactylus</taxon>
        <taxon>Eleutherodactylus</taxon>
    </lineage>
</organism>
<evidence type="ECO:0000313" key="1">
    <source>
        <dbReference type="EMBL" id="KAG9482130.1"/>
    </source>
</evidence>
<dbReference type="AlphaFoldDB" id="A0A8J6F8C3"/>
<dbReference type="Proteomes" id="UP000770717">
    <property type="component" value="Unassembled WGS sequence"/>
</dbReference>
<name>A0A8J6F8C3_ELECQ</name>
<comment type="caution">
    <text evidence="1">The sequence shown here is derived from an EMBL/GenBank/DDBJ whole genome shotgun (WGS) entry which is preliminary data.</text>
</comment>
<keyword evidence="2" id="KW-1185">Reference proteome</keyword>
<protein>
    <submittedName>
        <fullName evidence="1">Uncharacterized protein</fullName>
    </submittedName>
</protein>
<reference evidence="1" key="1">
    <citation type="thesis" date="2020" institute="ProQuest LLC" country="789 East Eisenhower Parkway, Ann Arbor, MI, USA">
        <title>Comparative Genomics and Chromosome Evolution.</title>
        <authorList>
            <person name="Mudd A.B."/>
        </authorList>
    </citation>
    <scope>NUCLEOTIDE SEQUENCE</scope>
    <source>
        <strain evidence="1">HN-11 Male</strain>
        <tissue evidence="1">Kidney and liver</tissue>
    </source>
</reference>
<proteinExistence type="predicted"/>